<organism evidence="2 3">
    <name type="scientific">Saccharopolyspora montiporae</name>
    <dbReference type="NCBI Taxonomy" id="2781240"/>
    <lineage>
        <taxon>Bacteria</taxon>
        <taxon>Bacillati</taxon>
        <taxon>Actinomycetota</taxon>
        <taxon>Actinomycetes</taxon>
        <taxon>Pseudonocardiales</taxon>
        <taxon>Pseudonocardiaceae</taxon>
        <taxon>Saccharopolyspora</taxon>
    </lineage>
</organism>
<reference evidence="2" key="1">
    <citation type="submission" date="2020-10" db="EMBL/GenBank/DDBJ databases">
        <title>Diversity and distribution of actinomycetes associated with coral in the coast of Hainan.</title>
        <authorList>
            <person name="Li F."/>
        </authorList>
    </citation>
    <scope>NUCLEOTIDE SEQUENCE</scope>
    <source>
        <strain evidence="2">HNM0983</strain>
    </source>
</reference>
<protein>
    <submittedName>
        <fullName evidence="2">Uncharacterized protein</fullName>
    </submittedName>
</protein>
<evidence type="ECO:0000313" key="3">
    <source>
        <dbReference type="Proteomes" id="UP000598360"/>
    </source>
</evidence>
<name>A0A929B7E0_9PSEU</name>
<keyword evidence="3" id="KW-1185">Reference proteome</keyword>
<gene>
    <name evidence="2" type="ORF">IQ251_09070</name>
</gene>
<dbReference type="AlphaFoldDB" id="A0A929B7E0"/>
<dbReference type="EMBL" id="JADEYC010000014">
    <property type="protein sequence ID" value="MBE9374597.1"/>
    <property type="molecule type" value="Genomic_DNA"/>
</dbReference>
<feature type="region of interest" description="Disordered" evidence="1">
    <location>
        <begin position="103"/>
        <end position="128"/>
    </location>
</feature>
<comment type="caution">
    <text evidence="2">The sequence shown here is derived from an EMBL/GenBank/DDBJ whole genome shotgun (WGS) entry which is preliminary data.</text>
</comment>
<proteinExistence type="predicted"/>
<evidence type="ECO:0000256" key="1">
    <source>
        <dbReference type="SAM" id="MobiDB-lite"/>
    </source>
</evidence>
<dbReference type="RefSeq" id="WP_193928038.1">
    <property type="nucleotide sequence ID" value="NZ_JADEYC010000014.1"/>
</dbReference>
<evidence type="ECO:0000313" key="2">
    <source>
        <dbReference type="EMBL" id="MBE9374597.1"/>
    </source>
</evidence>
<sequence>MDHSWEPSHPLEAVYRARDALQEAVTEQPHMDLTKQDLPSYGRALRATLDNLGDLARLLSEQVDRIDRDRLYRGTLSDHPYEVIDTAVDHLIELRRTLETAARHTESYRSDAEHVHHNTRDEHRPRED</sequence>
<dbReference type="Proteomes" id="UP000598360">
    <property type="component" value="Unassembled WGS sequence"/>
</dbReference>
<accession>A0A929B7E0</accession>